<dbReference type="Proteomes" id="UP000015104">
    <property type="component" value="Unassembled WGS sequence"/>
</dbReference>
<evidence type="ECO:0000313" key="3">
    <source>
        <dbReference type="EnsemblMetazoa" id="tetur13g01430.1"/>
    </source>
</evidence>
<feature type="domain" description="PDZ" evidence="2">
    <location>
        <begin position="273"/>
        <end position="356"/>
    </location>
</feature>
<dbReference type="EnsemblMetazoa" id="tetur13g01430.1">
    <property type="protein sequence ID" value="tetur13g01430.1"/>
    <property type="gene ID" value="tetur13g01430"/>
</dbReference>
<dbReference type="HOGENOM" id="CLU_045744_0_0_1"/>
<dbReference type="KEGG" id="tut:107364721"/>
<dbReference type="GO" id="GO:0016020">
    <property type="term" value="C:membrane"/>
    <property type="evidence" value="ECO:0007669"/>
    <property type="project" value="TreeGrafter"/>
</dbReference>
<dbReference type="PANTHER" id="PTHR16528:SF2">
    <property type="entry name" value="GOLGI-ASSOCIATED PDZ AND COILED-COIL MOTIF-CONTAINING PROTEIN"/>
    <property type="match status" value="1"/>
</dbReference>
<dbReference type="GO" id="GO:0044325">
    <property type="term" value="F:transmembrane transporter binding"/>
    <property type="evidence" value="ECO:0007669"/>
    <property type="project" value="TreeGrafter"/>
</dbReference>
<accession>T1KJW2</accession>
<reference evidence="3" key="2">
    <citation type="submission" date="2015-06" db="UniProtKB">
        <authorList>
            <consortium name="EnsemblMetazoa"/>
        </authorList>
    </citation>
    <scope>IDENTIFICATION</scope>
</reference>
<feature type="region of interest" description="Disordered" evidence="1">
    <location>
        <begin position="442"/>
        <end position="474"/>
    </location>
</feature>
<name>T1KJW2_TETUR</name>
<reference evidence="4" key="1">
    <citation type="submission" date="2011-08" db="EMBL/GenBank/DDBJ databases">
        <authorList>
            <person name="Rombauts S."/>
        </authorList>
    </citation>
    <scope>NUCLEOTIDE SEQUENCE</scope>
    <source>
        <strain evidence="4">London</strain>
    </source>
</reference>
<feature type="region of interest" description="Disordered" evidence="1">
    <location>
        <begin position="382"/>
        <end position="415"/>
    </location>
</feature>
<dbReference type="GO" id="GO:2000009">
    <property type="term" value="P:negative regulation of protein localization to cell surface"/>
    <property type="evidence" value="ECO:0007669"/>
    <property type="project" value="TreeGrafter"/>
</dbReference>
<dbReference type="Gene3D" id="2.30.42.10">
    <property type="match status" value="1"/>
</dbReference>
<sequence length="474" mass="53159">MSNNKSNLVTAVGQKWLEVLEKEFDKAFVDLDLIVGQFEDESNDLVFEARQRMANMSSVFAQLVHKTAVVFENNSKLEMDYHSLWQQLIKTDSEKRLLECKLADKSAHLAVISDTYHSKRRSGETRSVRAPLSLSNHSDKAKESSDEVIFPAIHAQQEIKALRKENTSLRKYLLCIESELFGARLAAKYLDKELSGRIQQIQLLGKSDLKGQEQDRVWNQLEAEIHLHRHKTVVRHCRAANSDAQLRFNNSKVPPGHEWPLLRKRKGIGDIRDVVIERDMNESLGISITGGKEHGVPVLISEIHPNTPASRCGQLYVGDAIFNVNGIDLRSVKHEEAAEILSNERGNCSLQVVFVSPDEDDEEEEETKYPYFDPEIVSKVDLNDSFNSNNGDGETSGVEHESGDSDGAISSVTDTFSPSPSKFYPGVAKLCVDVKENGFGHGDLPNVIQKKENPKFSQPITSTFTNSKKETLIE</sequence>
<dbReference type="SUPFAM" id="SSF50156">
    <property type="entry name" value="PDZ domain-like"/>
    <property type="match status" value="1"/>
</dbReference>
<dbReference type="Pfam" id="PF00595">
    <property type="entry name" value="PDZ"/>
    <property type="match status" value="1"/>
</dbReference>
<evidence type="ECO:0000313" key="4">
    <source>
        <dbReference type="Proteomes" id="UP000015104"/>
    </source>
</evidence>
<dbReference type="STRING" id="32264.T1KJW2"/>
<evidence type="ECO:0000259" key="2">
    <source>
        <dbReference type="PROSITE" id="PS50106"/>
    </source>
</evidence>
<feature type="compositionally biased region" description="Polar residues" evidence="1">
    <location>
        <begin position="384"/>
        <end position="393"/>
    </location>
</feature>
<dbReference type="OrthoDB" id="10063653at2759"/>
<dbReference type="GO" id="GO:0005794">
    <property type="term" value="C:Golgi apparatus"/>
    <property type="evidence" value="ECO:0007669"/>
    <property type="project" value="InterPro"/>
</dbReference>
<protein>
    <recommendedName>
        <fullName evidence="2">PDZ domain-containing protein</fullName>
    </recommendedName>
</protein>
<dbReference type="PANTHER" id="PTHR16528">
    <property type="entry name" value="GOLGI-ASSOCIATED PDZ AND COILED-COIL MOTIF-CONTAINING"/>
    <property type="match status" value="1"/>
</dbReference>
<dbReference type="SMART" id="SM00228">
    <property type="entry name" value="PDZ"/>
    <property type="match status" value="1"/>
</dbReference>
<dbReference type="InterPro" id="IPR038879">
    <property type="entry name" value="GOPC"/>
</dbReference>
<dbReference type="eggNOG" id="KOG3528">
    <property type="taxonomic scope" value="Eukaryota"/>
</dbReference>
<dbReference type="InterPro" id="IPR036034">
    <property type="entry name" value="PDZ_sf"/>
</dbReference>
<keyword evidence="4" id="KW-1185">Reference proteome</keyword>
<organism evidence="3 4">
    <name type="scientific">Tetranychus urticae</name>
    <name type="common">Two-spotted spider mite</name>
    <dbReference type="NCBI Taxonomy" id="32264"/>
    <lineage>
        <taxon>Eukaryota</taxon>
        <taxon>Metazoa</taxon>
        <taxon>Ecdysozoa</taxon>
        <taxon>Arthropoda</taxon>
        <taxon>Chelicerata</taxon>
        <taxon>Arachnida</taxon>
        <taxon>Acari</taxon>
        <taxon>Acariformes</taxon>
        <taxon>Trombidiformes</taxon>
        <taxon>Prostigmata</taxon>
        <taxon>Eleutherengona</taxon>
        <taxon>Raphignathae</taxon>
        <taxon>Tetranychoidea</taxon>
        <taxon>Tetranychidae</taxon>
        <taxon>Tetranychus</taxon>
    </lineage>
</organism>
<proteinExistence type="predicted"/>
<dbReference type="InterPro" id="IPR001478">
    <property type="entry name" value="PDZ"/>
</dbReference>
<dbReference type="GO" id="GO:0030140">
    <property type="term" value="C:trans-Golgi network transport vesicle"/>
    <property type="evidence" value="ECO:0007669"/>
    <property type="project" value="TreeGrafter"/>
</dbReference>
<feature type="compositionally biased region" description="Polar residues" evidence="1">
    <location>
        <begin position="455"/>
        <end position="466"/>
    </location>
</feature>
<dbReference type="EMBL" id="CAEY01000169">
    <property type="status" value="NOT_ANNOTATED_CDS"/>
    <property type="molecule type" value="Genomic_DNA"/>
</dbReference>
<evidence type="ECO:0000256" key="1">
    <source>
        <dbReference type="SAM" id="MobiDB-lite"/>
    </source>
</evidence>
<dbReference type="AlphaFoldDB" id="T1KJW2"/>
<gene>
    <name evidence="3" type="primary">107364721</name>
</gene>
<dbReference type="OMA" id="QCNLRQE"/>
<dbReference type="PROSITE" id="PS50106">
    <property type="entry name" value="PDZ"/>
    <property type="match status" value="1"/>
</dbReference>